<feature type="region of interest" description="Disordered" evidence="1">
    <location>
        <begin position="1"/>
        <end position="123"/>
    </location>
</feature>
<evidence type="ECO:0000259" key="2">
    <source>
        <dbReference type="PROSITE" id="PS50829"/>
    </source>
</evidence>
<name>A0AAD5XES1_9FUNG</name>
<dbReference type="Pfam" id="PF02213">
    <property type="entry name" value="GYF"/>
    <property type="match status" value="1"/>
</dbReference>
<keyword evidence="4" id="KW-1185">Reference proteome</keyword>
<dbReference type="PANTHER" id="PTHR13138:SF3">
    <property type="entry name" value="CD2 ANTIGEN CYTOPLASMIC TAIL-BINDING PROTEIN 2"/>
    <property type="match status" value="1"/>
</dbReference>
<dbReference type="PANTHER" id="PTHR13138">
    <property type="entry name" value="PROTEIN LIN1"/>
    <property type="match status" value="1"/>
</dbReference>
<dbReference type="AlphaFoldDB" id="A0AAD5XES1"/>
<feature type="domain" description="GYF" evidence="2">
    <location>
        <begin position="356"/>
        <end position="408"/>
    </location>
</feature>
<dbReference type="Gene3D" id="3.30.1490.40">
    <property type="match status" value="1"/>
</dbReference>
<feature type="compositionally biased region" description="Basic residues" evidence="1">
    <location>
        <begin position="257"/>
        <end position="267"/>
    </location>
</feature>
<accession>A0AAD5XES1</accession>
<dbReference type="InterPro" id="IPR039905">
    <property type="entry name" value="CD2BP2/Lin1"/>
</dbReference>
<feature type="region of interest" description="Disordered" evidence="1">
    <location>
        <begin position="255"/>
        <end position="282"/>
    </location>
</feature>
<evidence type="ECO:0000313" key="3">
    <source>
        <dbReference type="EMBL" id="KAJ3130596.1"/>
    </source>
</evidence>
<evidence type="ECO:0000256" key="1">
    <source>
        <dbReference type="SAM" id="MobiDB-lite"/>
    </source>
</evidence>
<dbReference type="PROSITE" id="PS50829">
    <property type="entry name" value="GYF"/>
    <property type="match status" value="1"/>
</dbReference>
<dbReference type="EMBL" id="JADGJH010000376">
    <property type="protein sequence ID" value="KAJ3130596.1"/>
    <property type="molecule type" value="Genomic_DNA"/>
</dbReference>
<organism evidence="3 4">
    <name type="scientific">Physocladia obscura</name>
    <dbReference type="NCBI Taxonomy" id="109957"/>
    <lineage>
        <taxon>Eukaryota</taxon>
        <taxon>Fungi</taxon>
        <taxon>Fungi incertae sedis</taxon>
        <taxon>Chytridiomycota</taxon>
        <taxon>Chytridiomycota incertae sedis</taxon>
        <taxon>Chytridiomycetes</taxon>
        <taxon>Chytridiales</taxon>
        <taxon>Chytriomycetaceae</taxon>
        <taxon>Physocladia</taxon>
    </lineage>
</organism>
<feature type="compositionally biased region" description="Polar residues" evidence="1">
    <location>
        <begin position="111"/>
        <end position="123"/>
    </location>
</feature>
<feature type="compositionally biased region" description="Acidic residues" evidence="1">
    <location>
        <begin position="59"/>
        <end position="71"/>
    </location>
</feature>
<gene>
    <name evidence="3" type="ORF">HK100_007891</name>
</gene>
<comment type="caution">
    <text evidence="3">The sequence shown here is derived from an EMBL/GenBank/DDBJ whole genome shotgun (WGS) entry which is preliminary data.</text>
</comment>
<dbReference type="InterPro" id="IPR035445">
    <property type="entry name" value="GYF-like_dom_sf"/>
</dbReference>
<reference evidence="3" key="1">
    <citation type="submission" date="2020-05" db="EMBL/GenBank/DDBJ databases">
        <title>Phylogenomic resolution of chytrid fungi.</title>
        <authorList>
            <person name="Stajich J.E."/>
            <person name="Amses K."/>
            <person name="Simmons R."/>
            <person name="Seto K."/>
            <person name="Myers J."/>
            <person name="Bonds A."/>
            <person name="Quandt C.A."/>
            <person name="Barry K."/>
            <person name="Liu P."/>
            <person name="Grigoriev I."/>
            <person name="Longcore J.E."/>
            <person name="James T.Y."/>
        </authorList>
    </citation>
    <scope>NUCLEOTIDE SEQUENCE</scope>
    <source>
        <strain evidence="3">JEL0513</strain>
    </source>
</reference>
<dbReference type="GO" id="GO:0005682">
    <property type="term" value="C:U5 snRNP"/>
    <property type="evidence" value="ECO:0007669"/>
    <property type="project" value="InterPro"/>
</dbReference>
<proteinExistence type="predicted"/>
<dbReference type="InterPro" id="IPR003169">
    <property type="entry name" value="GYF"/>
</dbReference>
<dbReference type="Proteomes" id="UP001211907">
    <property type="component" value="Unassembled WGS sequence"/>
</dbReference>
<evidence type="ECO:0000313" key="4">
    <source>
        <dbReference type="Proteomes" id="UP001211907"/>
    </source>
</evidence>
<dbReference type="SUPFAM" id="SSF55277">
    <property type="entry name" value="GYF domain"/>
    <property type="match status" value="1"/>
</dbReference>
<sequence>MKRSSNESTNKHKKVKFAGDNSYSNSRNTEFIAADGQDDEDLEYGTKKRRGAVKAGYTDSDDETGAFDSDDEDKKSDTDANNDNGDDDHDKQSGKGKLRVTNAGTEDMFAENNNVDSPDTNSISINGIRYLSKDKVDQEGAEGDGADDLELGVRIEPFNMDQELEEGGFDENYNYIKTLDEHGVHDKWLGGITASEIKKAKAASDRLKARTKAMDDAFDDIYGDDENACWKLVLRLMKPKETVVASLQRLGGPKKVPAWKRNQKKKGSSSSAPAAFDETPEAEQERKKVLAELISITDKLTELGRYDVMEQTYESIVRNLRIAGLLSDGWQHGDLVPLPETSSKLSNDANAAAAQKILWEYKFGKDSEDLKGPYPAPQMREWKESNFFSDATDTWVRLVKVSGTTSLDPVKNFVPISYVNLDTGEGAPVS</sequence>
<protein>
    <recommendedName>
        <fullName evidence="2">GYF domain-containing protein</fullName>
    </recommendedName>
</protein>